<protein>
    <submittedName>
        <fullName evidence="5">LacI family DNA-binding transcriptional regulator</fullName>
    </submittedName>
</protein>
<dbReference type="PROSITE" id="PS50932">
    <property type="entry name" value="HTH_LACI_2"/>
    <property type="match status" value="1"/>
</dbReference>
<dbReference type="SUPFAM" id="SSF47413">
    <property type="entry name" value="lambda repressor-like DNA-binding domains"/>
    <property type="match status" value="1"/>
</dbReference>
<dbReference type="SUPFAM" id="SSF53822">
    <property type="entry name" value="Periplasmic binding protein-like I"/>
    <property type="match status" value="1"/>
</dbReference>
<comment type="caution">
    <text evidence="5">The sequence shown here is derived from an EMBL/GenBank/DDBJ whole genome shotgun (WGS) entry which is preliminary data.</text>
</comment>
<dbReference type="InterPro" id="IPR028082">
    <property type="entry name" value="Peripla_BP_I"/>
</dbReference>
<dbReference type="GO" id="GO:0000976">
    <property type="term" value="F:transcription cis-regulatory region binding"/>
    <property type="evidence" value="ECO:0007669"/>
    <property type="project" value="TreeGrafter"/>
</dbReference>
<dbReference type="Gene3D" id="1.10.260.40">
    <property type="entry name" value="lambda repressor-like DNA-binding domains"/>
    <property type="match status" value="1"/>
</dbReference>
<dbReference type="AlphaFoldDB" id="A0A849ADY6"/>
<evidence type="ECO:0000256" key="3">
    <source>
        <dbReference type="ARBA" id="ARBA00023163"/>
    </source>
</evidence>
<dbReference type="Proteomes" id="UP000562984">
    <property type="component" value="Unassembled WGS sequence"/>
</dbReference>
<feature type="domain" description="HTH lacI-type" evidence="4">
    <location>
        <begin position="11"/>
        <end position="65"/>
    </location>
</feature>
<evidence type="ECO:0000313" key="5">
    <source>
        <dbReference type="EMBL" id="NNG36670.1"/>
    </source>
</evidence>
<dbReference type="Gene3D" id="3.40.50.2300">
    <property type="match status" value="2"/>
</dbReference>
<reference evidence="5 6" key="1">
    <citation type="submission" date="2020-05" db="EMBL/GenBank/DDBJ databases">
        <title>Nakamurella sp. DB0629 isolated from air conditioner.</title>
        <authorList>
            <person name="Kim D.H."/>
            <person name="Kim D.-U."/>
        </authorList>
    </citation>
    <scope>NUCLEOTIDE SEQUENCE [LARGE SCALE GENOMIC DNA]</scope>
    <source>
        <strain evidence="5 6">DB0629</strain>
    </source>
</reference>
<accession>A0A849ADY6</accession>
<dbReference type="Pfam" id="PF13377">
    <property type="entry name" value="Peripla_BP_3"/>
    <property type="match status" value="1"/>
</dbReference>
<keyword evidence="6" id="KW-1185">Reference proteome</keyword>
<proteinExistence type="predicted"/>
<evidence type="ECO:0000259" key="4">
    <source>
        <dbReference type="PROSITE" id="PS50932"/>
    </source>
</evidence>
<dbReference type="SMART" id="SM00354">
    <property type="entry name" value="HTH_LACI"/>
    <property type="match status" value="1"/>
</dbReference>
<dbReference type="RefSeq" id="WP_171200356.1">
    <property type="nucleotide sequence ID" value="NZ_JABEND010000007.1"/>
</dbReference>
<dbReference type="CDD" id="cd01392">
    <property type="entry name" value="HTH_LacI"/>
    <property type="match status" value="1"/>
</dbReference>
<dbReference type="InterPro" id="IPR000843">
    <property type="entry name" value="HTH_LacI"/>
</dbReference>
<dbReference type="InterPro" id="IPR046335">
    <property type="entry name" value="LacI/GalR-like_sensor"/>
</dbReference>
<name>A0A849ADY6_9ACTN</name>
<dbReference type="PANTHER" id="PTHR30146">
    <property type="entry name" value="LACI-RELATED TRANSCRIPTIONAL REPRESSOR"/>
    <property type="match status" value="1"/>
</dbReference>
<sequence length="358" mass="36900">MSRRGLPAAPAGILEVAARAGVSPATVSRALRDQPGVSPSTRAAVRTAAVELGYSASPAAATLSSGRTSSVGVLAASMTKWFFAAALDGAQQILGDAGFELVLQHVPSARLASQVSALSKRMDGMLALCLPPELTRSGVDPARLPVVVVGHRWAGAGSVMTDDRRVGELATGHLLELGHREIAFVGGIEDGRLADGAATGRYAGYRAALRGAGLRSRPAVGAGWTIEDGIAAFEQLWRRAAATPRALPSAVFAVCDEVAMGIALAARQHRVRVPEQLSVIGVDGHEIGAVIGLSTVSQPVHEMGATAAAMLLTRLSAAAGLPQPAKVPVVPWANVWAESALMVRGTTAPLADRRNGRH</sequence>
<dbReference type="PROSITE" id="PS00356">
    <property type="entry name" value="HTH_LACI_1"/>
    <property type="match status" value="1"/>
</dbReference>
<dbReference type="Pfam" id="PF00356">
    <property type="entry name" value="LacI"/>
    <property type="match status" value="1"/>
</dbReference>
<gene>
    <name evidence="5" type="ORF">HKD39_13310</name>
</gene>
<dbReference type="CDD" id="cd06267">
    <property type="entry name" value="PBP1_LacI_sugar_binding-like"/>
    <property type="match status" value="1"/>
</dbReference>
<keyword evidence="3" id="KW-0804">Transcription</keyword>
<organism evidence="5 6">
    <name type="scientific">Nakamurella aerolata</name>
    <dbReference type="NCBI Taxonomy" id="1656892"/>
    <lineage>
        <taxon>Bacteria</taxon>
        <taxon>Bacillati</taxon>
        <taxon>Actinomycetota</taxon>
        <taxon>Actinomycetes</taxon>
        <taxon>Nakamurellales</taxon>
        <taxon>Nakamurellaceae</taxon>
        <taxon>Nakamurella</taxon>
    </lineage>
</organism>
<dbReference type="GO" id="GO:0003700">
    <property type="term" value="F:DNA-binding transcription factor activity"/>
    <property type="evidence" value="ECO:0007669"/>
    <property type="project" value="TreeGrafter"/>
</dbReference>
<dbReference type="PANTHER" id="PTHR30146:SF109">
    <property type="entry name" value="HTH-TYPE TRANSCRIPTIONAL REGULATOR GALS"/>
    <property type="match status" value="1"/>
</dbReference>
<keyword evidence="2 5" id="KW-0238">DNA-binding</keyword>
<evidence type="ECO:0000313" key="6">
    <source>
        <dbReference type="Proteomes" id="UP000562984"/>
    </source>
</evidence>
<evidence type="ECO:0000256" key="1">
    <source>
        <dbReference type="ARBA" id="ARBA00023015"/>
    </source>
</evidence>
<dbReference type="InterPro" id="IPR010982">
    <property type="entry name" value="Lambda_DNA-bd_dom_sf"/>
</dbReference>
<keyword evidence="1" id="KW-0805">Transcription regulation</keyword>
<evidence type="ECO:0000256" key="2">
    <source>
        <dbReference type="ARBA" id="ARBA00023125"/>
    </source>
</evidence>
<dbReference type="EMBL" id="JABEND010000007">
    <property type="protein sequence ID" value="NNG36670.1"/>
    <property type="molecule type" value="Genomic_DNA"/>
</dbReference>